<keyword evidence="9" id="KW-1015">Disulfide bond</keyword>
<dbReference type="PRINTS" id="PR00245">
    <property type="entry name" value="OLFACTORYR"/>
</dbReference>
<comment type="similarity">
    <text evidence="13">Belongs to the G-protein coupled receptor 1 family.</text>
</comment>
<dbReference type="InterPro" id="IPR050939">
    <property type="entry name" value="Olfactory_GPCR1"/>
</dbReference>
<dbReference type="PANTHER" id="PTHR24242:SF359">
    <property type="entry name" value="ODORANT RECEPTOR-RELATED"/>
    <property type="match status" value="1"/>
</dbReference>
<feature type="transmembrane region" description="Helical" evidence="14">
    <location>
        <begin position="140"/>
        <end position="163"/>
    </location>
</feature>
<keyword evidence="5 14" id="KW-0552">Olfaction</keyword>
<keyword evidence="6 14" id="KW-1133">Transmembrane helix</keyword>
<evidence type="ECO:0000259" key="15">
    <source>
        <dbReference type="PROSITE" id="PS50262"/>
    </source>
</evidence>
<dbReference type="Proteomes" id="UP000824782">
    <property type="component" value="Unassembled WGS sequence"/>
</dbReference>
<feature type="transmembrane region" description="Helical" evidence="14">
    <location>
        <begin position="273"/>
        <end position="292"/>
    </location>
</feature>
<evidence type="ECO:0000256" key="12">
    <source>
        <dbReference type="ARBA" id="ARBA00023224"/>
    </source>
</evidence>
<feature type="transmembrane region" description="Helical" evidence="14">
    <location>
        <begin position="194"/>
        <end position="221"/>
    </location>
</feature>
<dbReference type="AlphaFoldDB" id="A0AAV7DK11"/>
<evidence type="ECO:0000256" key="6">
    <source>
        <dbReference type="ARBA" id="ARBA00022989"/>
    </source>
</evidence>
<organism evidence="16 17">
    <name type="scientific">Engystomops pustulosus</name>
    <name type="common">Tungara frog</name>
    <name type="synonym">Physalaemus pustulosus</name>
    <dbReference type="NCBI Taxonomy" id="76066"/>
    <lineage>
        <taxon>Eukaryota</taxon>
        <taxon>Metazoa</taxon>
        <taxon>Chordata</taxon>
        <taxon>Craniata</taxon>
        <taxon>Vertebrata</taxon>
        <taxon>Euteleostomi</taxon>
        <taxon>Amphibia</taxon>
        <taxon>Batrachia</taxon>
        <taxon>Anura</taxon>
        <taxon>Neobatrachia</taxon>
        <taxon>Hyloidea</taxon>
        <taxon>Leptodactylidae</taxon>
        <taxon>Leiuperinae</taxon>
        <taxon>Engystomops</taxon>
    </lineage>
</organism>
<dbReference type="PROSITE" id="PS50262">
    <property type="entry name" value="G_PROTEIN_RECEP_F1_2"/>
    <property type="match status" value="1"/>
</dbReference>
<name>A0AAV7DK11_ENGPU</name>
<dbReference type="CDD" id="cd13954">
    <property type="entry name" value="7tmA_OR"/>
    <property type="match status" value="1"/>
</dbReference>
<evidence type="ECO:0000313" key="16">
    <source>
        <dbReference type="EMBL" id="KAG8596498.1"/>
    </source>
</evidence>
<dbReference type="GO" id="GO:0005886">
    <property type="term" value="C:plasma membrane"/>
    <property type="evidence" value="ECO:0007669"/>
    <property type="project" value="UniProtKB-SubCell"/>
</dbReference>
<evidence type="ECO:0000256" key="10">
    <source>
        <dbReference type="ARBA" id="ARBA00023170"/>
    </source>
</evidence>
<keyword evidence="10 13" id="KW-0675">Receptor</keyword>
<dbReference type="PANTHER" id="PTHR24242">
    <property type="entry name" value="G-PROTEIN COUPLED RECEPTOR"/>
    <property type="match status" value="1"/>
</dbReference>
<comment type="caution">
    <text evidence="16">The sequence shown here is derived from an EMBL/GenBank/DDBJ whole genome shotgun (WGS) entry which is preliminary data.</text>
</comment>
<evidence type="ECO:0000256" key="14">
    <source>
        <dbReference type="RuleBase" id="RU363047"/>
    </source>
</evidence>
<dbReference type="Pfam" id="PF13853">
    <property type="entry name" value="7tm_4"/>
    <property type="match status" value="1"/>
</dbReference>
<dbReference type="PROSITE" id="PS00237">
    <property type="entry name" value="G_PROTEIN_RECEP_F1_1"/>
    <property type="match status" value="1"/>
</dbReference>
<keyword evidence="3 14" id="KW-0716">Sensory transduction</keyword>
<feature type="transmembrane region" description="Helical" evidence="14">
    <location>
        <begin position="26"/>
        <end position="50"/>
    </location>
</feature>
<accession>A0AAV7DK11</accession>
<keyword evidence="4 13" id="KW-0812">Transmembrane</keyword>
<evidence type="ECO:0000256" key="7">
    <source>
        <dbReference type="ARBA" id="ARBA00023040"/>
    </source>
</evidence>
<evidence type="ECO:0000256" key="13">
    <source>
        <dbReference type="RuleBase" id="RU000688"/>
    </source>
</evidence>
<dbReference type="InterPro" id="IPR000725">
    <property type="entry name" value="Olfact_rcpt"/>
</dbReference>
<dbReference type="Gene3D" id="1.20.1070.10">
    <property type="entry name" value="Rhodopsin 7-helix transmembrane proteins"/>
    <property type="match status" value="1"/>
</dbReference>
<evidence type="ECO:0000256" key="11">
    <source>
        <dbReference type="ARBA" id="ARBA00023180"/>
    </source>
</evidence>
<evidence type="ECO:0000256" key="5">
    <source>
        <dbReference type="ARBA" id="ARBA00022725"/>
    </source>
</evidence>
<evidence type="ECO:0000256" key="3">
    <source>
        <dbReference type="ARBA" id="ARBA00022606"/>
    </source>
</evidence>
<keyword evidence="17" id="KW-1185">Reference proteome</keyword>
<dbReference type="InterPro" id="IPR000276">
    <property type="entry name" value="GPCR_Rhodpsn"/>
</dbReference>
<protein>
    <recommendedName>
        <fullName evidence="14">Olfactory receptor</fullName>
    </recommendedName>
</protein>
<keyword evidence="11" id="KW-0325">Glycoprotein</keyword>
<evidence type="ECO:0000256" key="1">
    <source>
        <dbReference type="ARBA" id="ARBA00004651"/>
    </source>
</evidence>
<dbReference type="GO" id="GO:0004930">
    <property type="term" value="F:G protein-coupled receptor activity"/>
    <property type="evidence" value="ECO:0007669"/>
    <property type="project" value="UniProtKB-KW"/>
</dbReference>
<sequence length="311" mass="35617">MEPQNSSRATDFILLGFHMSSDLRTLMFILILDSYLITLIANLLIITLVWTNSKLQMPMYYFLTHFSLLEIGYTTVIIPKMLEGLLADNVIISRYGCLTQFYFVFFSGSVENVLLAIMGYDRYLAICRPLHYLSIMTPSFCWKLAFVSWISGCLIPIMPTIWISKLEFCDNRMIDHFFCDFGPIVKLSCSDTTLAIWTFFGQSCVLIPNCCIMIIISYTFIISRILNIPSTSGRRKAFSTCASHFTVVSIFYATILFMYVRPSASNTYYGDKIISVFYSVVTPLLNPIIYSLRNTGIQEAVRNKIKKLLLH</sequence>
<evidence type="ECO:0000256" key="9">
    <source>
        <dbReference type="ARBA" id="ARBA00023157"/>
    </source>
</evidence>
<evidence type="ECO:0000256" key="8">
    <source>
        <dbReference type="ARBA" id="ARBA00023136"/>
    </source>
</evidence>
<evidence type="ECO:0000256" key="2">
    <source>
        <dbReference type="ARBA" id="ARBA00022475"/>
    </source>
</evidence>
<dbReference type="FunFam" id="1.20.1070.10:FF:000001">
    <property type="entry name" value="Olfactory receptor"/>
    <property type="match status" value="1"/>
</dbReference>
<feature type="transmembrane region" description="Helical" evidence="14">
    <location>
        <begin position="62"/>
        <end position="81"/>
    </location>
</feature>
<keyword evidence="8 14" id="KW-0472">Membrane</keyword>
<feature type="transmembrane region" description="Helical" evidence="14">
    <location>
        <begin position="242"/>
        <end position="261"/>
    </location>
</feature>
<keyword evidence="12 13" id="KW-0807">Transducer</keyword>
<proteinExistence type="inferred from homology"/>
<dbReference type="GO" id="GO:0004984">
    <property type="term" value="F:olfactory receptor activity"/>
    <property type="evidence" value="ECO:0007669"/>
    <property type="project" value="InterPro"/>
</dbReference>
<dbReference type="PRINTS" id="PR00237">
    <property type="entry name" value="GPCRRHODOPSN"/>
</dbReference>
<evidence type="ECO:0000313" key="17">
    <source>
        <dbReference type="Proteomes" id="UP000824782"/>
    </source>
</evidence>
<comment type="subcellular location">
    <subcellularLocation>
        <location evidence="1 14">Cell membrane</location>
        <topology evidence="1 14">Multi-pass membrane protein</topology>
    </subcellularLocation>
</comment>
<gene>
    <name evidence="16" type="ORF">GDO81_001933</name>
</gene>
<feature type="transmembrane region" description="Helical" evidence="14">
    <location>
        <begin position="101"/>
        <end position="120"/>
    </location>
</feature>
<keyword evidence="7 13" id="KW-0297">G-protein coupled receptor</keyword>
<reference evidence="16" key="1">
    <citation type="thesis" date="2020" institute="ProQuest LLC" country="789 East Eisenhower Parkway, Ann Arbor, MI, USA">
        <title>Comparative Genomics and Chromosome Evolution.</title>
        <authorList>
            <person name="Mudd A.B."/>
        </authorList>
    </citation>
    <scope>NUCLEOTIDE SEQUENCE</scope>
    <source>
        <strain evidence="16">237g6f4</strain>
        <tissue evidence="16">Blood</tissue>
    </source>
</reference>
<dbReference type="InterPro" id="IPR017452">
    <property type="entry name" value="GPCR_Rhodpsn_7TM"/>
</dbReference>
<feature type="domain" description="G-protein coupled receptors family 1 profile" evidence="15">
    <location>
        <begin position="41"/>
        <end position="290"/>
    </location>
</feature>
<evidence type="ECO:0000256" key="4">
    <source>
        <dbReference type="ARBA" id="ARBA00022692"/>
    </source>
</evidence>
<keyword evidence="2 14" id="KW-1003">Cell membrane</keyword>
<dbReference type="SUPFAM" id="SSF81321">
    <property type="entry name" value="Family A G protein-coupled receptor-like"/>
    <property type="match status" value="1"/>
</dbReference>
<dbReference type="EMBL" id="WNYA01000001">
    <property type="protein sequence ID" value="KAG8596498.1"/>
    <property type="molecule type" value="Genomic_DNA"/>
</dbReference>